<dbReference type="InterPro" id="IPR010095">
    <property type="entry name" value="Cas12f1-like_TNB"/>
</dbReference>
<sequence length="83" mass="9223">MLKPLLPLEKMELSVGSFVCPHCSERHDRDINAAINIRNIRYEGIRYEGLRILISGSGVSALGGDVRPKEGRPQVYSLRGCRG</sequence>
<evidence type="ECO:0000256" key="1">
    <source>
        <dbReference type="ARBA" id="ARBA00023125"/>
    </source>
</evidence>
<keyword evidence="4" id="KW-1185">Reference proteome</keyword>
<evidence type="ECO:0000259" key="2">
    <source>
        <dbReference type="Pfam" id="PF07282"/>
    </source>
</evidence>
<organism evidence="3 4">
    <name type="scientific">Thermostichus vulcanus str. 'Rupite'</name>
    <dbReference type="NCBI Taxonomy" id="2813851"/>
    <lineage>
        <taxon>Bacteria</taxon>
        <taxon>Bacillati</taxon>
        <taxon>Cyanobacteriota</taxon>
        <taxon>Cyanophyceae</taxon>
        <taxon>Thermostichales</taxon>
        <taxon>Thermostichaceae</taxon>
        <taxon>Thermostichus</taxon>
    </lineage>
</organism>
<evidence type="ECO:0000313" key="3">
    <source>
        <dbReference type="EMBL" id="MCJ2543457.1"/>
    </source>
</evidence>
<dbReference type="Proteomes" id="UP000830835">
    <property type="component" value="Unassembled WGS sequence"/>
</dbReference>
<comment type="caution">
    <text evidence="3">The sequence shown here is derived from an EMBL/GenBank/DDBJ whole genome shotgun (WGS) entry which is preliminary data.</text>
</comment>
<keyword evidence="1" id="KW-0238">DNA-binding</keyword>
<dbReference type="EMBL" id="JAFIRA010000028">
    <property type="protein sequence ID" value="MCJ2543457.1"/>
    <property type="molecule type" value="Genomic_DNA"/>
</dbReference>
<feature type="domain" description="Cas12f1-like TNB" evidence="2">
    <location>
        <begin position="16"/>
        <end position="37"/>
    </location>
</feature>
<gene>
    <name evidence="3" type="ORF">JX360_11140</name>
</gene>
<reference evidence="3" key="1">
    <citation type="submission" date="2021-02" db="EMBL/GenBank/DDBJ databases">
        <title>The CRISPR/cas machinery reduction and long-range gene transfer in the hot spring cyanobacterium Synechococcus.</title>
        <authorList>
            <person name="Dvorak P."/>
            <person name="Jahodarova E."/>
            <person name="Hasler P."/>
            <person name="Poulickova A."/>
        </authorList>
    </citation>
    <scope>NUCLEOTIDE SEQUENCE</scope>
    <source>
        <strain evidence="3">Rupite</strain>
    </source>
</reference>
<proteinExistence type="predicted"/>
<protein>
    <submittedName>
        <fullName evidence="3">Transposase</fullName>
    </submittedName>
</protein>
<accession>A0ABT0CCE8</accession>
<name>A0ABT0CCE8_THEVL</name>
<dbReference type="Pfam" id="PF07282">
    <property type="entry name" value="Cas12f1-like_TNB"/>
    <property type="match status" value="1"/>
</dbReference>
<evidence type="ECO:0000313" key="4">
    <source>
        <dbReference type="Proteomes" id="UP000830835"/>
    </source>
</evidence>